<dbReference type="OrthoDB" id="6513042at2759"/>
<dbReference type="EC" id="2.7.7.48" evidence="1"/>
<keyword evidence="1" id="KW-0696">RNA-directed RNA polymerase</keyword>
<accession>A0A0C3SDP6</accession>
<evidence type="ECO:0000313" key="3">
    <source>
        <dbReference type="EMBL" id="KIP12037.1"/>
    </source>
</evidence>
<dbReference type="PANTHER" id="PTHR23079:SF55">
    <property type="entry name" value="RNA-DIRECTED RNA POLYMERASE"/>
    <property type="match status" value="1"/>
</dbReference>
<dbReference type="GO" id="GO:0031380">
    <property type="term" value="C:nuclear RNA-directed RNA polymerase complex"/>
    <property type="evidence" value="ECO:0007669"/>
    <property type="project" value="TreeGrafter"/>
</dbReference>
<comment type="similarity">
    <text evidence="1">Belongs to the RdRP family.</text>
</comment>
<dbReference type="InterPro" id="IPR057596">
    <property type="entry name" value="RDRP_core"/>
</dbReference>
<keyword evidence="1" id="KW-0694">RNA-binding</keyword>
<keyword evidence="4" id="KW-1185">Reference proteome</keyword>
<keyword evidence="1" id="KW-0548">Nucleotidyltransferase</keyword>
<organism evidence="3 4">
    <name type="scientific">Phlebiopsis gigantea (strain 11061_1 CR5-6)</name>
    <name type="common">White-rot fungus</name>
    <name type="synonym">Peniophora gigantea</name>
    <dbReference type="NCBI Taxonomy" id="745531"/>
    <lineage>
        <taxon>Eukaryota</taxon>
        <taxon>Fungi</taxon>
        <taxon>Dikarya</taxon>
        <taxon>Basidiomycota</taxon>
        <taxon>Agaricomycotina</taxon>
        <taxon>Agaricomycetes</taxon>
        <taxon>Polyporales</taxon>
        <taxon>Phanerochaetaceae</taxon>
        <taxon>Phlebiopsis</taxon>
    </lineage>
</organism>
<dbReference type="STRING" id="745531.A0A0C3SDP6"/>
<keyword evidence="1" id="KW-0808">Transferase</keyword>
<evidence type="ECO:0000259" key="2">
    <source>
        <dbReference type="Pfam" id="PF05183"/>
    </source>
</evidence>
<evidence type="ECO:0000256" key="1">
    <source>
        <dbReference type="RuleBase" id="RU363098"/>
    </source>
</evidence>
<protein>
    <recommendedName>
        <fullName evidence="1">RNA-dependent RNA polymerase</fullName>
        <ecNumber evidence="1">2.7.7.48</ecNumber>
    </recommendedName>
</protein>
<evidence type="ECO:0000313" key="4">
    <source>
        <dbReference type="Proteomes" id="UP000053257"/>
    </source>
</evidence>
<feature type="domain" description="RDRP core" evidence="2">
    <location>
        <begin position="427"/>
        <end position="1014"/>
    </location>
</feature>
<dbReference type="Pfam" id="PF05183">
    <property type="entry name" value="RdRP"/>
    <property type="match status" value="1"/>
</dbReference>
<dbReference type="GO" id="GO:0003723">
    <property type="term" value="F:RNA binding"/>
    <property type="evidence" value="ECO:0007669"/>
    <property type="project" value="UniProtKB-KW"/>
</dbReference>
<dbReference type="GO" id="GO:0030422">
    <property type="term" value="P:siRNA processing"/>
    <property type="evidence" value="ECO:0007669"/>
    <property type="project" value="TreeGrafter"/>
</dbReference>
<name>A0A0C3SDP6_PHLG1</name>
<reference evidence="3 4" key="1">
    <citation type="journal article" date="2014" name="PLoS Genet.">
        <title>Analysis of the Phlebiopsis gigantea genome, transcriptome and secretome provides insight into its pioneer colonization strategies of wood.</title>
        <authorList>
            <person name="Hori C."/>
            <person name="Ishida T."/>
            <person name="Igarashi K."/>
            <person name="Samejima M."/>
            <person name="Suzuki H."/>
            <person name="Master E."/>
            <person name="Ferreira P."/>
            <person name="Ruiz-Duenas F.J."/>
            <person name="Held B."/>
            <person name="Canessa P."/>
            <person name="Larrondo L.F."/>
            <person name="Schmoll M."/>
            <person name="Druzhinina I.S."/>
            <person name="Kubicek C.P."/>
            <person name="Gaskell J.A."/>
            <person name="Kersten P."/>
            <person name="St John F."/>
            <person name="Glasner J."/>
            <person name="Sabat G."/>
            <person name="Splinter BonDurant S."/>
            <person name="Syed K."/>
            <person name="Yadav J."/>
            <person name="Mgbeahuruike A.C."/>
            <person name="Kovalchuk A."/>
            <person name="Asiegbu F.O."/>
            <person name="Lackner G."/>
            <person name="Hoffmeister D."/>
            <person name="Rencoret J."/>
            <person name="Gutierrez A."/>
            <person name="Sun H."/>
            <person name="Lindquist E."/>
            <person name="Barry K."/>
            <person name="Riley R."/>
            <person name="Grigoriev I.V."/>
            <person name="Henrissat B."/>
            <person name="Kues U."/>
            <person name="Berka R.M."/>
            <person name="Martinez A.T."/>
            <person name="Covert S.F."/>
            <person name="Blanchette R.A."/>
            <person name="Cullen D."/>
        </authorList>
    </citation>
    <scope>NUCLEOTIDE SEQUENCE [LARGE SCALE GENOMIC DNA]</scope>
    <source>
        <strain evidence="3 4">11061_1 CR5-6</strain>
    </source>
</reference>
<comment type="catalytic activity">
    <reaction evidence="1">
        <text>RNA(n) + a ribonucleoside 5'-triphosphate = RNA(n+1) + diphosphate</text>
        <dbReference type="Rhea" id="RHEA:21248"/>
        <dbReference type="Rhea" id="RHEA-COMP:14527"/>
        <dbReference type="Rhea" id="RHEA-COMP:17342"/>
        <dbReference type="ChEBI" id="CHEBI:33019"/>
        <dbReference type="ChEBI" id="CHEBI:61557"/>
        <dbReference type="ChEBI" id="CHEBI:140395"/>
        <dbReference type="EC" id="2.7.7.48"/>
    </reaction>
</comment>
<gene>
    <name evidence="3" type="ORF">PHLGIDRAFT_98817</name>
</gene>
<proteinExistence type="inferred from homology"/>
<dbReference type="GO" id="GO:0003968">
    <property type="term" value="F:RNA-directed RNA polymerase activity"/>
    <property type="evidence" value="ECO:0007669"/>
    <property type="project" value="UniProtKB-KW"/>
</dbReference>
<dbReference type="Proteomes" id="UP000053257">
    <property type="component" value="Unassembled WGS sequence"/>
</dbReference>
<dbReference type="PANTHER" id="PTHR23079">
    <property type="entry name" value="RNA-DEPENDENT RNA POLYMERASE"/>
    <property type="match status" value="1"/>
</dbReference>
<dbReference type="EMBL" id="KN840442">
    <property type="protein sequence ID" value="KIP12037.1"/>
    <property type="molecule type" value="Genomic_DNA"/>
</dbReference>
<sequence length="1213" mass="137369">MDIFMTNIGISVKPDQLKIELAGVLHKPPYSDLPSFQSPMNLEIIIHRKKPSYPQRSGILTVPTTEIGNAFLRDFGGPAPARSLVLGTRIKFQQGKKAPRRNVLEEIRRLPYLDPRLKQERERIATDLRSRAIPLRAVQFGWECRDNVFSIEWERIYQTGCELIYDEERREFHVKHARGNTSTLIIIRASQIAWASAGMDKEGNPHIPVVFLSLNYPPSYETDPPLLSGMSTLQELFGELALFDKPIPRQRWSHLEPDQAPFAPFVSTTLRLLCERSKDIDVFCDLCHYANMQVDEYLYPAVRRGLFSLEMQEQYARWIARLPWTVAFQVEAITKGLYIDLKEALGLSAQIANVLQTKGEPYTVQFLKHFATQVKTLFWYSDESRTPAGSVKDLFSRCEIEYTPPSRTRRLRGPPNPDNFDCLHVTVTPTTINLDGPHPERSNRVMRLYPANHDSFIRVNFVDETRLQYRFDRLVDGQAFIRRRVGTILADGLDIAGRHFEFLAYSQSALKEHAVWFVKEFRLSDGTVVNARTIIANLGDFTRDRLIYCPARYAARISQAFTATDSSVSVEASEMTVLDDIMDDTGKWCFTDGIGTISTQLARDIWKVLAARRRGSRWHTYPRAFQVRVQGAKGMLSVDHLLEGRQICLRPSMIKFEDPASNQIEIARAFNRPGPFYLNRPLIMVLEDLGVPYEVFRDLQHSAVVEAQSSVESLEKSARLLERFGLGASFRLPSIMLSLHKLGLYPLDDDEFWQRMMDFAINHVLRELKHHARIPVKEGWNVVGVADVHGWLEEGEVFGYIVPTDGSAPVYLEGPTLVTRSPTIHPGDVQIAHGIGPPPPGSPFEHQNLRNTLVFSTKGSRPLPSFLGGGDLDGDEYRVTMWEPLIPPRIYEPAEYAPAPKKVLDRPSTMRDVAEFVTEYINSDTLGIIAVTWLIIADQSTQGIFDPDCYKLSDLHSNAVDYPKSGVPVPVRDIPRLKMTAKPDWNAPETVSTGRDNSRYYPSQKAIGKLYRAIDLPAVTAAKRTQRKQRTHLNEGQAATAEAVLAEFLEDDIFAYDEPLHVALIERIAGFIPLGRHDEGDVAEIWDFYCNYASQLQSICVDHTLSHERGAMLTEEEAVIGTIVAKCSQPRRRKDLMSKLREQATTLVDGVRFDLSGEEGTLPEKSMERGWIAFRIALLEGDAFGARSFSWIAMGEIFDAIKVIEESEGLTFD</sequence>
<dbReference type="AlphaFoldDB" id="A0A0C3SDP6"/>
<dbReference type="InterPro" id="IPR007855">
    <property type="entry name" value="RDRP"/>
</dbReference>
<dbReference type="HOGENOM" id="CLU_001366_2_1_1"/>